<accession>A0A450XLD2</accession>
<feature type="transmembrane region" description="Helical" evidence="1">
    <location>
        <begin position="535"/>
        <end position="564"/>
    </location>
</feature>
<evidence type="ECO:0000313" key="2">
    <source>
        <dbReference type="EMBL" id="VFK29968.1"/>
    </source>
</evidence>
<dbReference type="EMBL" id="CAADFO010000057">
    <property type="protein sequence ID" value="VFK29968.1"/>
    <property type="molecule type" value="Genomic_DNA"/>
</dbReference>
<feature type="transmembrane region" description="Helical" evidence="1">
    <location>
        <begin position="486"/>
        <end position="514"/>
    </location>
</feature>
<organism evidence="2">
    <name type="scientific">Candidatus Kentrum sp. MB</name>
    <dbReference type="NCBI Taxonomy" id="2138164"/>
    <lineage>
        <taxon>Bacteria</taxon>
        <taxon>Pseudomonadati</taxon>
        <taxon>Pseudomonadota</taxon>
        <taxon>Gammaproteobacteria</taxon>
        <taxon>Candidatus Kentrum</taxon>
    </lineage>
</organism>
<keyword evidence="1" id="KW-1133">Transmembrane helix</keyword>
<name>A0A450XLD2_9GAMM</name>
<protein>
    <submittedName>
        <fullName evidence="2">FtsX-like permease family protein</fullName>
    </submittedName>
</protein>
<evidence type="ECO:0000256" key="1">
    <source>
        <dbReference type="SAM" id="Phobius"/>
    </source>
</evidence>
<feature type="transmembrane region" description="Helical" evidence="1">
    <location>
        <begin position="593"/>
        <end position="613"/>
    </location>
</feature>
<reference evidence="2" key="1">
    <citation type="submission" date="2019-02" db="EMBL/GenBank/DDBJ databases">
        <authorList>
            <person name="Gruber-Vodicka R. H."/>
            <person name="Seah K. B. B."/>
        </authorList>
    </citation>
    <scope>NUCLEOTIDE SEQUENCE</scope>
    <source>
        <strain evidence="2">BECK_BZ197</strain>
    </source>
</reference>
<gene>
    <name evidence="2" type="ORF">BECKMB1821G_GA0114241_10572</name>
</gene>
<keyword evidence="1" id="KW-0472">Membrane</keyword>
<sequence length="632" mass="70727">MAPAMFEPLLSTMTNNTPSFSRSYAFWLAIRELRHILPGTGPNHPPADIPADFRWLVLLLSMSLILALLLSGTYRGIARGVLDITLGYAPDAGVPIWVQAKGFEHPIDREAVAALKKAGYAVFPYLEDMTGRLGLSGAGHHLRDGSPVWRKGGVESVPTIRAVRQSDPLWRQGADAERGTKFPNLSVVLDRVRFEQHFDCDAYVETSPVLLKRPATGKDPLWCLADNQIYLMVRIENQWEQLAFTIRWAPRIRTFKPVDILAPLAFANTVWLAGHLSANPEGAKPVFFPEGNGSATERIRAITMVRGYEARTEPIQEERAWNAFRDCLERFGSGFENKDTGHFSTRFISPQSRTMVDYCAGRATLPIMAKNARLPREGLHLKITETVRSVDWLSVKEPDVMSVDCARAKAAFKRLVECDDRNGNVDLDLTRIGSGYSAAMVYERSRDRITKAIEEIPTIRVNGEERFEIHSAYLDSRRRFGFLTDIIHFLVVPLGFFFLTFFVLVSLAQIGILLSRRRHAFGILLAQGLSRGDIFMIPIIQVVFCFVGAFAAAEMVVLALSTILNEWFAEMVQAKGYADTLITGAVDLLPIPWWQHLAIFVGGLVLIVLLVIFRVRSLPLGKRFEPAVMIAS</sequence>
<proteinExistence type="predicted"/>
<keyword evidence="1" id="KW-0812">Transmembrane</keyword>
<dbReference type="AlphaFoldDB" id="A0A450XLD2"/>